<dbReference type="Pfam" id="PF00072">
    <property type="entry name" value="Response_reg"/>
    <property type="match status" value="1"/>
</dbReference>
<dbReference type="SUPFAM" id="SSF55874">
    <property type="entry name" value="ATPase domain of HSP90 chaperone/DNA topoisomerase II/histidine kinase"/>
    <property type="match status" value="1"/>
</dbReference>
<dbReference type="InterPro" id="IPR011006">
    <property type="entry name" value="CheY-like_superfamily"/>
</dbReference>
<dbReference type="CDD" id="cd00156">
    <property type="entry name" value="REC"/>
    <property type="match status" value="1"/>
</dbReference>
<accession>A0A919BR42</accession>
<dbReference type="Pfam" id="PF07494">
    <property type="entry name" value="Reg_prop"/>
    <property type="match status" value="2"/>
</dbReference>
<dbReference type="SMART" id="SM00342">
    <property type="entry name" value="HTH_ARAC"/>
    <property type="match status" value="1"/>
</dbReference>
<dbReference type="InterPro" id="IPR011110">
    <property type="entry name" value="Reg_prop"/>
</dbReference>
<reference evidence="9" key="1">
    <citation type="journal article" date="2014" name="Int. J. Syst. Evol. Microbiol.">
        <title>Complete genome sequence of Corynebacterium casei LMG S-19264T (=DSM 44701T), isolated from a smear-ripened cheese.</title>
        <authorList>
            <consortium name="US DOE Joint Genome Institute (JGI-PGF)"/>
            <person name="Walter F."/>
            <person name="Albersmeier A."/>
            <person name="Kalinowski J."/>
            <person name="Ruckert C."/>
        </authorList>
    </citation>
    <scope>NUCLEOTIDE SEQUENCE</scope>
    <source>
        <strain evidence="9">KCTC 42731</strain>
    </source>
</reference>
<dbReference type="PROSITE" id="PS50110">
    <property type="entry name" value="RESPONSE_REGULATORY"/>
    <property type="match status" value="1"/>
</dbReference>
<dbReference type="GO" id="GO:0000155">
    <property type="term" value="F:phosphorelay sensor kinase activity"/>
    <property type="evidence" value="ECO:0007669"/>
    <property type="project" value="TreeGrafter"/>
</dbReference>
<feature type="domain" description="Histidine kinase" evidence="7">
    <location>
        <begin position="924"/>
        <end position="1150"/>
    </location>
</feature>
<comment type="caution">
    <text evidence="9">The sequence shown here is derived from an EMBL/GenBank/DDBJ whole genome shotgun (WGS) entry which is preliminary data.</text>
</comment>
<evidence type="ECO:0000256" key="3">
    <source>
        <dbReference type="ARBA" id="ARBA00023163"/>
    </source>
</evidence>
<dbReference type="PANTHER" id="PTHR43547">
    <property type="entry name" value="TWO-COMPONENT HISTIDINE KINASE"/>
    <property type="match status" value="1"/>
</dbReference>
<gene>
    <name evidence="9" type="ORF">GCM10017161_38630</name>
</gene>
<dbReference type="Proteomes" id="UP000623842">
    <property type="component" value="Unassembled WGS sequence"/>
</dbReference>
<dbReference type="PROSITE" id="PS50109">
    <property type="entry name" value="HIS_KIN"/>
    <property type="match status" value="1"/>
</dbReference>
<dbReference type="CDD" id="cd00075">
    <property type="entry name" value="HATPase"/>
    <property type="match status" value="1"/>
</dbReference>
<feature type="domain" description="Response regulatory" evidence="8">
    <location>
        <begin position="1181"/>
        <end position="1297"/>
    </location>
</feature>
<dbReference type="EMBL" id="BNCK01000011">
    <property type="protein sequence ID" value="GHG05313.1"/>
    <property type="molecule type" value="Genomic_DNA"/>
</dbReference>
<organism evidence="9 10">
    <name type="scientific">Thalassotalea marina</name>
    <dbReference type="NCBI Taxonomy" id="1673741"/>
    <lineage>
        <taxon>Bacteria</taxon>
        <taxon>Pseudomonadati</taxon>
        <taxon>Pseudomonadota</taxon>
        <taxon>Gammaproteobacteria</taxon>
        <taxon>Alteromonadales</taxon>
        <taxon>Colwelliaceae</taxon>
        <taxon>Thalassotalea</taxon>
    </lineage>
</organism>
<dbReference type="InterPro" id="IPR001789">
    <property type="entry name" value="Sig_transdc_resp-reg_receiver"/>
</dbReference>
<evidence type="ECO:0000256" key="4">
    <source>
        <dbReference type="PROSITE-ProRule" id="PRU00169"/>
    </source>
</evidence>
<dbReference type="SMART" id="SM00387">
    <property type="entry name" value="HATPase_c"/>
    <property type="match status" value="1"/>
</dbReference>
<keyword evidence="1 4" id="KW-0597">Phosphoprotein</keyword>
<dbReference type="SUPFAM" id="SSF52172">
    <property type="entry name" value="CheY-like"/>
    <property type="match status" value="1"/>
</dbReference>
<dbReference type="Pfam" id="PF12833">
    <property type="entry name" value="HTH_18"/>
    <property type="match status" value="1"/>
</dbReference>
<dbReference type="GO" id="GO:0003700">
    <property type="term" value="F:DNA-binding transcription factor activity"/>
    <property type="evidence" value="ECO:0007669"/>
    <property type="project" value="InterPro"/>
</dbReference>
<dbReference type="InterPro" id="IPR009057">
    <property type="entry name" value="Homeodomain-like_sf"/>
</dbReference>
<dbReference type="InterPro" id="IPR011123">
    <property type="entry name" value="Y_Y_Y"/>
</dbReference>
<protein>
    <submittedName>
        <fullName evidence="9">Hybrid sensor histidine kinase/response regulator</fullName>
    </submittedName>
</protein>
<evidence type="ECO:0000256" key="2">
    <source>
        <dbReference type="ARBA" id="ARBA00023015"/>
    </source>
</evidence>
<dbReference type="SUPFAM" id="SSF63829">
    <property type="entry name" value="Calcium-dependent phosphotriesterase"/>
    <property type="match status" value="3"/>
</dbReference>
<feature type="coiled-coil region" evidence="5">
    <location>
        <begin position="1286"/>
        <end position="1313"/>
    </location>
</feature>
<dbReference type="PANTHER" id="PTHR43547:SF2">
    <property type="entry name" value="HYBRID SIGNAL TRANSDUCTION HISTIDINE KINASE C"/>
    <property type="match status" value="1"/>
</dbReference>
<dbReference type="Gene3D" id="1.10.10.60">
    <property type="entry name" value="Homeodomain-like"/>
    <property type="match status" value="1"/>
</dbReference>
<dbReference type="InterPro" id="IPR015943">
    <property type="entry name" value="WD40/YVTN_repeat-like_dom_sf"/>
</dbReference>
<proteinExistence type="predicted"/>
<keyword evidence="3" id="KW-0804">Transcription</keyword>
<keyword evidence="10" id="KW-1185">Reference proteome</keyword>
<evidence type="ECO:0000313" key="9">
    <source>
        <dbReference type="EMBL" id="GHG05313.1"/>
    </source>
</evidence>
<dbReference type="Gene3D" id="3.40.50.2300">
    <property type="match status" value="1"/>
</dbReference>
<dbReference type="Gene3D" id="3.30.565.10">
    <property type="entry name" value="Histidine kinase-like ATPase, C-terminal domain"/>
    <property type="match status" value="1"/>
</dbReference>
<dbReference type="InterPro" id="IPR018060">
    <property type="entry name" value="HTH_AraC"/>
</dbReference>
<dbReference type="InterPro" id="IPR036890">
    <property type="entry name" value="HATPase_C_sf"/>
</dbReference>
<dbReference type="SUPFAM" id="SSF46689">
    <property type="entry name" value="Homeodomain-like"/>
    <property type="match status" value="1"/>
</dbReference>
<evidence type="ECO:0000259" key="8">
    <source>
        <dbReference type="PROSITE" id="PS50110"/>
    </source>
</evidence>
<dbReference type="Pfam" id="PF02518">
    <property type="entry name" value="HATPase_c"/>
    <property type="match status" value="1"/>
</dbReference>
<dbReference type="InterPro" id="IPR003594">
    <property type="entry name" value="HATPase_dom"/>
</dbReference>
<feature type="modified residue" description="4-aspartylphosphate" evidence="4">
    <location>
        <position position="1229"/>
    </location>
</feature>
<sequence length="1469" mass="166577">MLKNKKECILKEQFIHLLSVVVMVILLLINNRAMAHAHLKKLDIALSQNTVGVAVQDHSGVLWLGTANGVDRFDGYQLSTYNQLEKSCQLPSRQVLSMLVDNNNALWVGTSNGMAVKQNNHNCFKWPTSVQSNQRISHLLEDSQGRIWATGNVILLSSADKQSFRLIAEADISYENSLDIVATGVEVQSAYSQIFEDSQGRVWLVGYNGLSLFNESSQQFDSIFSPTLNETTKRTHHFLHIVEFEQKLWLAGKQGVFSFDPNTHISSYYTFFKNDDQFKENNFVTQLHIDSQNNLWVGTFNGLQKFDNNKGNFNSLLSAEQLSSDNQISNNRIGTILSSTDGTLWVSAISGIYNQDAKSGKLKRVESYQDVHSNLNGGNVPKLLLTRSGAILIKIDLDGLYWLTPNNRRFSHVLPKQTHTSNFDNNIIRAIYEDPLTPSTLWIGLDGAGIKKLTIKERDFGLHFIEESERFRHHHAPKDSGQIGEYIHAITRAPDNTLWAATNFGLRVFNEKQNNFVEANIITDSSHPKNLLVNSKTYTLLNDEERNIFWFAGDGFFGYQDYHDQSKPVIIWTEENAPALKDNAIHKLYKDQQGNLWLAGTTGLIRFTTELQHFQSIDLAKAGVKSTDIWVHGIWQASERTFWLATRGGGLLQMSLIPPNANTNPSQAIEWKHFGLADGLKDTMLYSLLADNDKNLWLTSNKGIAKFDTQTTQFSHYTPSDGVQGWEFNYGVGHIGASGTYYFGGINGINIFQPQNVKKNLIPPIVSLKQAFLHEQPLSQIDDLDFSYKENYLTFEFVGIFYAEQQDIRYQFKLTGLDDEWINAGKERKARYNALPPGQYIFEVKAANKDGIWSEPTTLASFTVHPAPWLSQEAYLFYGFLVFLMIYFYHMWRDRTEQKLKQKVSQATLDLARTNEHIRLQFQSFAHEVKTPLMSVNNHCNIALREVSKAQQLGNDAQQQMILTSIQAAISSLEDIRAGVRQELNLAELRIKCDYKTIDLLVSDIVNQVLSTRTNRLAERELTIHLSIPEQAAIHCQPGTLDLVLDNLLDNAIEHTPKNGTITLSAIQKENVWQFSIDDSGPGIPISARSQVFTCGYRINSANFNANHCEGRGMGLYLVKAILDTCQSNVTLTESKLGGCRFTFALPVAKAQPELLYFNKLPEPINIDHIKSDEKNKDMYTVLLVEDNADLRQSLNYLLSETYQIILAENAVQGFKLANKHQPDIIVTDISMETKTAGIDLVRQLKSDDSLSHIPVIVCSAFGDTTTRLAALDSMADIFLDKNSDITMLERHLHNLSSQMRRVEEKVKQSLKASMTTERKIKNTSTEVSQESERKTQFIETIKALICEHFTNYDITVEQLAGRYLKCSIRTVQHNCRLYLPQELSVKALLNGYRGVNAMIELIQTEHQIKRICIDVGFNNERQMSRWFATHLKVTPSQFRKVPNEARYSSELYMILDFFNMDLATKSAE</sequence>
<dbReference type="Pfam" id="PF07495">
    <property type="entry name" value="Y_Y_Y"/>
    <property type="match status" value="1"/>
</dbReference>
<keyword evidence="5" id="KW-0175">Coiled coil</keyword>
<dbReference type="SMART" id="SM00448">
    <property type="entry name" value="REC"/>
    <property type="match status" value="1"/>
</dbReference>
<evidence type="ECO:0000259" key="6">
    <source>
        <dbReference type="PROSITE" id="PS01124"/>
    </source>
</evidence>
<dbReference type="GO" id="GO:0043565">
    <property type="term" value="F:sequence-specific DNA binding"/>
    <property type="evidence" value="ECO:0007669"/>
    <property type="project" value="InterPro"/>
</dbReference>
<dbReference type="PROSITE" id="PS01124">
    <property type="entry name" value="HTH_ARAC_FAMILY_2"/>
    <property type="match status" value="1"/>
</dbReference>
<feature type="domain" description="HTH araC/xylS-type" evidence="6">
    <location>
        <begin position="1384"/>
        <end position="1442"/>
    </location>
</feature>
<evidence type="ECO:0000256" key="1">
    <source>
        <dbReference type="ARBA" id="ARBA00022553"/>
    </source>
</evidence>
<dbReference type="Gene3D" id="2.130.10.10">
    <property type="entry name" value="YVTN repeat-like/Quinoprotein amine dehydrogenase"/>
    <property type="match status" value="3"/>
</dbReference>
<keyword evidence="9" id="KW-0418">Kinase</keyword>
<evidence type="ECO:0000313" key="10">
    <source>
        <dbReference type="Proteomes" id="UP000623842"/>
    </source>
</evidence>
<dbReference type="Gene3D" id="2.60.40.10">
    <property type="entry name" value="Immunoglobulins"/>
    <property type="match status" value="1"/>
</dbReference>
<dbReference type="InterPro" id="IPR013783">
    <property type="entry name" value="Ig-like_fold"/>
</dbReference>
<keyword evidence="9" id="KW-0808">Transferase</keyword>
<keyword evidence="2" id="KW-0805">Transcription regulation</keyword>
<reference evidence="9" key="2">
    <citation type="submission" date="2020-09" db="EMBL/GenBank/DDBJ databases">
        <authorList>
            <person name="Sun Q."/>
            <person name="Kim S."/>
        </authorList>
    </citation>
    <scope>NUCLEOTIDE SEQUENCE</scope>
    <source>
        <strain evidence="9">KCTC 42731</strain>
    </source>
</reference>
<name>A0A919BR42_9GAMM</name>
<evidence type="ECO:0000259" key="7">
    <source>
        <dbReference type="PROSITE" id="PS50109"/>
    </source>
</evidence>
<dbReference type="InterPro" id="IPR005467">
    <property type="entry name" value="His_kinase_dom"/>
</dbReference>
<evidence type="ECO:0000256" key="5">
    <source>
        <dbReference type="SAM" id="Coils"/>
    </source>
</evidence>